<feature type="domain" description="Cytidyltransferase-like" evidence="12">
    <location>
        <begin position="34"/>
        <end position="212"/>
    </location>
</feature>
<dbReference type="InterPro" id="IPR004821">
    <property type="entry name" value="Cyt_trans-like"/>
</dbReference>
<evidence type="ECO:0000256" key="5">
    <source>
        <dbReference type="ARBA" id="ARBA00022679"/>
    </source>
</evidence>
<dbReference type="SUPFAM" id="SSF52374">
    <property type="entry name" value="Nucleotidylyl transferase"/>
    <property type="match status" value="1"/>
</dbReference>
<comment type="function">
    <text evidence="1 11">Catalyzes the reversible adenylation of nicotinate mononucleotide (NaMN) to nicotinic acid adenine dinucleotide (NaAD).</text>
</comment>
<reference evidence="13" key="1">
    <citation type="submission" date="2020-09" db="EMBL/GenBank/DDBJ databases">
        <title>Brevundimonas sp. LVF2 isolated from a puddle in Goettingen, Germany.</title>
        <authorList>
            <person name="Friedrich I."/>
            <person name="Klassen A."/>
            <person name="Hannes N."/>
            <person name="Schneider D."/>
            <person name="Hertel R."/>
            <person name="Daniel R."/>
        </authorList>
    </citation>
    <scope>NUCLEOTIDE SEQUENCE</scope>
    <source>
        <strain evidence="13">LVF2</strain>
    </source>
</reference>
<dbReference type="InterPro" id="IPR005248">
    <property type="entry name" value="NadD/NMNAT"/>
</dbReference>
<evidence type="ECO:0000313" key="13">
    <source>
        <dbReference type="EMBL" id="QTC90880.1"/>
    </source>
</evidence>
<evidence type="ECO:0000256" key="6">
    <source>
        <dbReference type="ARBA" id="ARBA00022695"/>
    </source>
</evidence>
<name>A0A975GXT3_9CAUL</name>
<sequence length="235" mass="25401">MSFFHAGPAPRISGPRHGALRDGLALTRGMRVGLFGGSFNPAHDGHAHVAETAMSRLGLERVIWLVSPQNPLKGRQETAPLEGRMASARALAKGPGMIVSDFETRIGTAWTVDTLRALKARHPGVHFVWLMGSDNLASFHRWRGWTDIMRMMPVAVIARPGSLLESRSAPAARRFASDRVSETEARRLPDMAAPAWTYLTAPLNLSSSTALRAKARVEPDSAAPLESGDLGGHLC</sequence>
<proteinExistence type="inferred from homology"/>
<evidence type="ECO:0000259" key="12">
    <source>
        <dbReference type="Pfam" id="PF01467"/>
    </source>
</evidence>
<evidence type="ECO:0000256" key="10">
    <source>
        <dbReference type="ARBA" id="ARBA00048721"/>
    </source>
</evidence>
<dbReference type="InterPro" id="IPR014729">
    <property type="entry name" value="Rossmann-like_a/b/a_fold"/>
</dbReference>
<evidence type="ECO:0000256" key="7">
    <source>
        <dbReference type="ARBA" id="ARBA00022741"/>
    </source>
</evidence>
<dbReference type="GO" id="GO:0004515">
    <property type="term" value="F:nicotinate-nucleotide adenylyltransferase activity"/>
    <property type="evidence" value="ECO:0007669"/>
    <property type="project" value="UniProtKB-UniRule"/>
</dbReference>
<dbReference type="Proteomes" id="UP000663918">
    <property type="component" value="Chromosome"/>
</dbReference>
<protein>
    <recommendedName>
        <fullName evidence="11">Probable nicotinate-nucleotide adenylyltransferase</fullName>
        <ecNumber evidence="11">2.7.7.18</ecNumber>
    </recommendedName>
    <alternativeName>
        <fullName evidence="11">Deamido-NAD(+) diphosphorylase</fullName>
    </alternativeName>
    <alternativeName>
        <fullName evidence="11">Deamido-NAD(+) pyrophosphorylase</fullName>
    </alternativeName>
    <alternativeName>
        <fullName evidence="11">Nicotinate mononucleotide adenylyltransferase</fullName>
        <shortName evidence="11">NaMN adenylyltransferase</shortName>
    </alternativeName>
</protein>
<dbReference type="NCBIfam" id="NF000845">
    <property type="entry name" value="PRK00071.2-4"/>
    <property type="match status" value="1"/>
</dbReference>
<dbReference type="GO" id="GO:0009435">
    <property type="term" value="P:NAD+ biosynthetic process"/>
    <property type="evidence" value="ECO:0007669"/>
    <property type="project" value="UniProtKB-UniRule"/>
</dbReference>
<keyword evidence="8 11" id="KW-0067">ATP-binding</keyword>
<evidence type="ECO:0000256" key="1">
    <source>
        <dbReference type="ARBA" id="ARBA00002324"/>
    </source>
</evidence>
<evidence type="ECO:0000256" key="4">
    <source>
        <dbReference type="ARBA" id="ARBA00022642"/>
    </source>
</evidence>
<dbReference type="AlphaFoldDB" id="A0A975GXT3"/>
<dbReference type="NCBIfam" id="NF000843">
    <property type="entry name" value="PRK00071.2-2"/>
    <property type="match status" value="1"/>
</dbReference>
<gene>
    <name evidence="11" type="primary">nadD</name>
    <name evidence="13" type="ORF">IFJ75_16890</name>
</gene>
<evidence type="ECO:0000256" key="3">
    <source>
        <dbReference type="ARBA" id="ARBA00009014"/>
    </source>
</evidence>
<evidence type="ECO:0000313" key="14">
    <source>
        <dbReference type="Proteomes" id="UP000663918"/>
    </source>
</evidence>
<dbReference type="GO" id="GO:0005524">
    <property type="term" value="F:ATP binding"/>
    <property type="evidence" value="ECO:0007669"/>
    <property type="project" value="UniProtKB-KW"/>
</dbReference>
<accession>A0A975GXT3</accession>
<dbReference type="HAMAP" id="MF_00244">
    <property type="entry name" value="NaMN_adenylyltr"/>
    <property type="match status" value="1"/>
</dbReference>
<keyword evidence="4 11" id="KW-0662">Pyridine nucleotide biosynthesis</keyword>
<evidence type="ECO:0000256" key="11">
    <source>
        <dbReference type="HAMAP-Rule" id="MF_00244"/>
    </source>
</evidence>
<organism evidence="13 14">
    <name type="scientific">Brevundimonas goettingensis</name>
    <dbReference type="NCBI Taxonomy" id="2774190"/>
    <lineage>
        <taxon>Bacteria</taxon>
        <taxon>Pseudomonadati</taxon>
        <taxon>Pseudomonadota</taxon>
        <taxon>Alphaproteobacteria</taxon>
        <taxon>Caulobacterales</taxon>
        <taxon>Caulobacteraceae</taxon>
        <taxon>Brevundimonas</taxon>
    </lineage>
</organism>
<keyword evidence="14" id="KW-1185">Reference proteome</keyword>
<keyword evidence="6 11" id="KW-0548">Nucleotidyltransferase</keyword>
<dbReference type="NCBIfam" id="TIGR00482">
    <property type="entry name" value="nicotinate (nicotinamide) nucleotide adenylyltransferase"/>
    <property type="match status" value="1"/>
</dbReference>
<dbReference type="EC" id="2.7.7.18" evidence="11"/>
<dbReference type="EMBL" id="CP062222">
    <property type="protein sequence ID" value="QTC90880.1"/>
    <property type="molecule type" value="Genomic_DNA"/>
</dbReference>
<dbReference type="Pfam" id="PF01467">
    <property type="entry name" value="CTP_transf_like"/>
    <property type="match status" value="1"/>
</dbReference>
<keyword evidence="7 11" id="KW-0547">Nucleotide-binding</keyword>
<comment type="similarity">
    <text evidence="3 11">Belongs to the NadD family.</text>
</comment>
<evidence type="ECO:0000256" key="9">
    <source>
        <dbReference type="ARBA" id="ARBA00023027"/>
    </source>
</evidence>
<keyword evidence="5 11" id="KW-0808">Transferase</keyword>
<comment type="pathway">
    <text evidence="2 11">Cofactor biosynthesis; NAD(+) biosynthesis; deamido-NAD(+) from nicotinate D-ribonucleotide: step 1/1.</text>
</comment>
<dbReference type="PANTHER" id="PTHR39321:SF3">
    <property type="entry name" value="PHOSPHOPANTETHEINE ADENYLYLTRANSFERASE"/>
    <property type="match status" value="1"/>
</dbReference>
<evidence type="ECO:0000256" key="8">
    <source>
        <dbReference type="ARBA" id="ARBA00022840"/>
    </source>
</evidence>
<keyword evidence="9 11" id="KW-0520">NAD</keyword>
<dbReference type="Gene3D" id="3.40.50.620">
    <property type="entry name" value="HUPs"/>
    <property type="match status" value="1"/>
</dbReference>
<dbReference type="CDD" id="cd02165">
    <property type="entry name" value="NMNAT"/>
    <property type="match status" value="1"/>
</dbReference>
<comment type="catalytic activity">
    <reaction evidence="10 11">
        <text>nicotinate beta-D-ribonucleotide + ATP + H(+) = deamido-NAD(+) + diphosphate</text>
        <dbReference type="Rhea" id="RHEA:22860"/>
        <dbReference type="ChEBI" id="CHEBI:15378"/>
        <dbReference type="ChEBI" id="CHEBI:30616"/>
        <dbReference type="ChEBI" id="CHEBI:33019"/>
        <dbReference type="ChEBI" id="CHEBI:57502"/>
        <dbReference type="ChEBI" id="CHEBI:58437"/>
        <dbReference type="EC" id="2.7.7.18"/>
    </reaction>
</comment>
<dbReference type="KEGG" id="bgoe:IFJ75_16890"/>
<dbReference type="PANTHER" id="PTHR39321">
    <property type="entry name" value="NICOTINATE-NUCLEOTIDE ADENYLYLTRANSFERASE-RELATED"/>
    <property type="match status" value="1"/>
</dbReference>
<evidence type="ECO:0000256" key="2">
    <source>
        <dbReference type="ARBA" id="ARBA00005019"/>
    </source>
</evidence>